<evidence type="ECO:0000313" key="3">
    <source>
        <dbReference type="Proteomes" id="UP000321820"/>
    </source>
</evidence>
<keyword evidence="1" id="KW-1133">Transmembrane helix</keyword>
<keyword evidence="3" id="KW-1185">Reference proteome</keyword>
<evidence type="ECO:0000313" key="2">
    <source>
        <dbReference type="EMBL" id="QEE30818.1"/>
    </source>
</evidence>
<proteinExistence type="predicted"/>
<dbReference type="RefSeq" id="WP_147650114.1">
    <property type="nucleotide sequence ID" value="NZ_CP042806.1"/>
</dbReference>
<feature type="transmembrane region" description="Helical" evidence="1">
    <location>
        <begin position="70"/>
        <end position="91"/>
    </location>
</feature>
<dbReference type="KEGG" id="talb:FTW19_24145"/>
<protein>
    <submittedName>
        <fullName evidence="2">Uncharacterized protein</fullName>
    </submittedName>
</protein>
<sequence>MPPALRSVMSVMVGFLALNIVRSLESNLLQLVFAGKAETSGYLIASIAVLLVAAMVGGFVAAIIAPYKPILHAGVVAAILFGFSVNAFFKLQNGPQPVWYLLTLTIATPAAVIVGAAMDFPELRRQK</sequence>
<keyword evidence="1" id="KW-0472">Membrane</keyword>
<dbReference type="Proteomes" id="UP000321820">
    <property type="component" value="Chromosome"/>
</dbReference>
<name>A0A5B9EFK0_9BACT</name>
<dbReference type="AlphaFoldDB" id="A0A5B9EFK0"/>
<evidence type="ECO:0000256" key="1">
    <source>
        <dbReference type="SAM" id="Phobius"/>
    </source>
</evidence>
<feature type="transmembrane region" description="Helical" evidence="1">
    <location>
        <begin position="39"/>
        <end position="63"/>
    </location>
</feature>
<keyword evidence="1" id="KW-0812">Transmembrane</keyword>
<dbReference type="EMBL" id="CP042806">
    <property type="protein sequence ID" value="QEE30818.1"/>
    <property type="molecule type" value="Genomic_DNA"/>
</dbReference>
<organism evidence="2 3">
    <name type="scientific">Terriglobus albidus</name>
    <dbReference type="NCBI Taxonomy" id="1592106"/>
    <lineage>
        <taxon>Bacteria</taxon>
        <taxon>Pseudomonadati</taxon>
        <taxon>Acidobacteriota</taxon>
        <taxon>Terriglobia</taxon>
        <taxon>Terriglobales</taxon>
        <taxon>Acidobacteriaceae</taxon>
        <taxon>Terriglobus</taxon>
    </lineage>
</organism>
<accession>A0A5B9EFK0</accession>
<feature type="transmembrane region" description="Helical" evidence="1">
    <location>
        <begin position="97"/>
        <end position="118"/>
    </location>
</feature>
<reference evidence="2 3" key="1">
    <citation type="submission" date="2019-08" db="EMBL/GenBank/DDBJ databases">
        <title>Complete genome sequence of Terriglobus albidus strain ORNL.</title>
        <authorList>
            <person name="Podar M."/>
        </authorList>
    </citation>
    <scope>NUCLEOTIDE SEQUENCE [LARGE SCALE GENOMIC DNA]</scope>
    <source>
        <strain evidence="2 3">ORNL</strain>
    </source>
</reference>
<gene>
    <name evidence="2" type="ORF">FTW19_24145</name>
</gene>